<keyword evidence="2" id="KW-0175">Coiled coil</keyword>
<dbReference type="InterPro" id="IPR010982">
    <property type="entry name" value="Lambda_DNA-bd_dom_sf"/>
</dbReference>
<comment type="caution">
    <text evidence="4">The sequence shown here is derived from an EMBL/GenBank/DDBJ whole genome shotgun (WGS) entry which is preliminary data.</text>
</comment>
<dbReference type="PROSITE" id="PS50943">
    <property type="entry name" value="HTH_CROC1"/>
    <property type="match status" value="1"/>
</dbReference>
<dbReference type="Pfam" id="PF01381">
    <property type="entry name" value="HTH_3"/>
    <property type="match status" value="1"/>
</dbReference>
<evidence type="ECO:0000313" key="4">
    <source>
        <dbReference type="EMBL" id="CAH8248591.1"/>
    </source>
</evidence>
<dbReference type="EMBL" id="CALYLO010000012">
    <property type="protein sequence ID" value="CAH8248591.1"/>
    <property type="molecule type" value="Genomic_DNA"/>
</dbReference>
<dbReference type="SMART" id="SM00530">
    <property type="entry name" value="HTH_XRE"/>
    <property type="match status" value="1"/>
</dbReference>
<dbReference type="Gene3D" id="1.10.260.40">
    <property type="entry name" value="lambda repressor-like DNA-binding domains"/>
    <property type="match status" value="1"/>
</dbReference>
<dbReference type="CDD" id="cd00093">
    <property type="entry name" value="HTH_XRE"/>
    <property type="match status" value="1"/>
</dbReference>
<protein>
    <submittedName>
        <fullName evidence="4">Helix-turn-helix domain-containing protein</fullName>
    </submittedName>
</protein>
<dbReference type="InterPro" id="IPR001387">
    <property type="entry name" value="Cro/C1-type_HTH"/>
</dbReference>
<proteinExistence type="predicted"/>
<evidence type="ECO:0000313" key="5">
    <source>
        <dbReference type="Proteomes" id="UP001154322"/>
    </source>
</evidence>
<sequence>MGVGDRIKKQREKMGLTQMELADRLGINNSVLSRIEAGKRGVDDNELLLFADFFDVDSDYLLGRTNKLRHEINMSFFGGPDQYTPDEIEEMEAALIRYRKMKERAREEAARETKKKTD</sequence>
<evidence type="ECO:0000259" key="3">
    <source>
        <dbReference type="PROSITE" id="PS50943"/>
    </source>
</evidence>
<gene>
    <name evidence="4" type="ORF">WJ0W_005775</name>
</gene>
<evidence type="ECO:0000256" key="2">
    <source>
        <dbReference type="SAM" id="Coils"/>
    </source>
</evidence>
<dbReference type="Proteomes" id="UP001154322">
    <property type="component" value="Unassembled WGS sequence"/>
</dbReference>
<feature type="domain" description="HTH cro/C1-type" evidence="3">
    <location>
        <begin position="7"/>
        <end position="61"/>
    </location>
</feature>
<dbReference type="SUPFAM" id="SSF47413">
    <property type="entry name" value="lambda repressor-like DNA-binding domains"/>
    <property type="match status" value="1"/>
</dbReference>
<feature type="coiled-coil region" evidence="2">
    <location>
        <begin position="88"/>
        <end position="115"/>
    </location>
</feature>
<keyword evidence="5" id="KW-1185">Reference proteome</keyword>
<dbReference type="PANTHER" id="PTHR46558">
    <property type="entry name" value="TRACRIPTIONAL REGULATORY PROTEIN-RELATED-RELATED"/>
    <property type="match status" value="1"/>
</dbReference>
<accession>A0ABN8UEG4</accession>
<reference evidence="4" key="1">
    <citation type="submission" date="2022-06" db="EMBL/GenBank/DDBJ databases">
        <authorList>
            <person name="Dietemann V."/>
            <person name="Ory F."/>
            <person name="Dainat B."/>
            <person name="Oberhansli S."/>
        </authorList>
    </citation>
    <scope>NUCLEOTIDE SEQUENCE</scope>
    <source>
        <strain evidence="4">Ena-SAMPLE-TAB-26-04-2022-14:26:32:270-5432</strain>
    </source>
</reference>
<name>A0ABN8UEG4_9BACL</name>
<dbReference type="PANTHER" id="PTHR46558:SF11">
    <property type="entry name" value="HTH-TYPE TRANSCRIPTIONAL REGULATOR XRE"/>
    <property type="match status" value="1"/>
</dbReference>
<organism evidence="4 5">
    <name type="scientific">Paenibacillus melissococcoides</name>
    <dbReference type="NCBI Taxonomy" id="2912268"/>
    <lineage>
        <taxon>Bacteria</taxon>
        <taxon>Bacillati</taxon>
        <taxon>Bacillota</taxon>
        <taxon>Bacilli</taxon>
        <taxon>Bacillales</taxon>
        <taxon>Paenibacillaceae</taxon>
        <taxon>Paenibacillus</taxon>
    </lineage>
</organism>
<evidence type="ECO:0000256" key="1">
    <source>
        <dbReference type="ARBA" id="ARBA00023125"/>
    </source>
</evidence>
<dbReference type="RefSeq" id="WP_213428468.1">
    <property type="nucleotide sequence ID" value="NZ_AP031286.1"/>
</dbReference>
<keyword evidence="1" id="KW-0238">DNA-binding</keyword>